<comment type="caution">
    <text evidence="5">The sequence shown here is derived from an EMBL/GenBank/DDBJ whole genome shotgun (WGS) entry which is preliminary data.</text>
</comment>
<dbReference type="InterPro" id="IPR010071">
    <property type="entry name" value="AA_adenyl_dom"/>
</dbReference>
<protein>
    <submittedName>
        <fullName evidence="5">Amino acid adenylation domain-containing protein</fullName>
    </submittedName>
</protein>
<dbReference type="InterPro" id="IPR020845">
    <property type="entry name" value="AMP-binding_CS"/>
</dbReference>
<evidence type="ECO:0000313" key="5">
    <source>
        <dbReference type="EMBL" id="MBU3863227.1"/>
    </source>
</evidence>
<dbReference type="PANTHER" id="PTHR45527:SF1">
    <property type="entry name" value="FATTY ACID SYNTHASE"/>
    <property type="match status" value="1"/>
</dbReference>
<dbReference type="InterPro" id="IPR020806">
    <property type="entry name" value="PKS_PP-bd"/>
</dbReference>
<organism evidence="5 6">
    <name type="scientific">Streptomyces niphimycinicus</name>
    <dbReference type="NCBI Taxonomy" id="2842201"/>
    <lineage>
        <taxon>Bacteria</taxon>
        <taxon>Bacillati</taxon>
        <taxon>Actinomycetota</taxon>
        <taxon>Actinomycetes</taxon>
        <taxon>Kitasatosporales</taxon>
        <taxon>Streptomycetaceae</taxon>
        <taxon>Streptomyces</taxon>
    </lineage>
</organism>
<dbReference type="Pfam" id="PF00501">
    <property type="entry name" value="AMP-binding"/>
    <property type="match status" value="2"/>
</dbReference>
<dbReference type="Pfam" id="PF00668">
    <property type="entry name" value="Condensation"/>
    <property type="match status" value="1"/>
</dbReference>
<evidence type="ECO:0000256" key="3">
    <source>
        <dbReference type="ARBA" id="ARBA00022553"/>
    </source>
</evidence>
<keyword evidence="6" id="KW-1185">Reference proteome</keyword>
<accession>A0ABS6C8P0</accession>
<dbReference type="EMBL" id="JAHLEM010000028">
    <property type="protein sequence ID" value="MBU3863227.1"/>
    <property type="molecule type" value="Genomic_DNA"/>
</dbReference>
<dbReference type="PROSITE" id="PS00455">
    <property type="entry name" value="AMP_BINDING"/>
    <property type="match status" value="2"/>
</dbReference>
<feature type="domain" description="Carrier" evidence="4">
    <location>
        <begin position="1528"/>
        <end position="1602"/>
    </location>
</feature>
<dbReference type="InterPro" id="IPR000873">
    <property type="entry name" value="AMP-dep_synth/lig_dom"/>
</dbReference>
<dbReference type="CDD" id="cd05930">
    <property type="entry name" value="A_NRPS"/>
    <property type="match status" value="2"/>
</dbReference>
<dbReference type="SMART" id="SM00823">
    <property type="entry name" value="PKS_PP"/>
    <property type="match status" value="2"/>
</dbReference>
<dbReference type="NCBIfam" id="TIGR01733">
    <property type="entry name" value="AA-adenyl-dom"/>
    <property type="match status" value="2"/>
</dbReference>
<dbReference type="Proteomes" id="UP000720508">
    <property type="component" value="Unassembled WGS sequence"/>
</dbReference>
<dbReference type="InterPro" id="IPR006162">
    <property type="entry name" value="Ppantetheine_attach_site"/>
</dbReference>
<proteinExistence type="predicted"/>
<reference evidence="5 6" key="1">
    <citation type="submission" date="2021-06" db="EMBL/GenBank/DDBJ databases">
        <authorList>
            <person name="Pan X."/>
        </authorList>
    </citation>
    <scope>NUCLEOTIDE SEQUENCE [LARGE SCALE GENOMIC DNA]</scope>
    <source>
        <strain evidence="5 6">4503</strain>
    </source>
</reference>
<evidence type="ECO:0000256" key="1">
    <source>
        <dbReference type="ARBA" id="ARBA00001957"/>
    </source>
</evidence>
<dbReference type="InterPro" id="IPR025110">
    <property type="entry name" value="AMP-bd_C"/>
</dbReference>
<dbReference type="InterPro" id="IPR009081">
    <property type="entry name" value="PP-bd_ACP"/>
</dbReference>
<gene>
    <name evidence="5" type="ORF">KN815_03685</name>
</gene>
<keyword evidence="2" id="KW-0596">Phosphopantetheine</keyword>
<keyword evidence="3" id="KW-0597">Phosphoprotein</keyword>
<dbReference type="CDD" id="cd19531">
    <property type="entry name" value="LCL_NRPS-like"/>
    <property type="match status" value="1"/>
</dbReference>
<name>A0ABS6C8P0_9ACTN</name>
<evidence type="ECO:0000256" key="2">
    <source>
        <dbReference type="ARBA" id="ARBA00022450"/>
    </source>
</evidence>
<comment type="cofactor">
    <cofactor evidence="1">
        <name>pantetheine 4'-phosphate</name>
        <dbReference type="ChEBI" id="CHEBI:47942"/>
    </cofactor>
</comment>
<dbReference type="PROSITE" id="PS50075">
    <property type="entry name" value="CARRIER"/>
    <property type="match status" value="2"/>
</dbReference>
<evidence type="ECO:0000259" key="4">
    <source>
        <dbReference type="PROSITE" id="PS50075"/>
    </source>
</evidence>
<dbReference type="PANTHER" id="PTHR45527">
    <property type="entry name" value="NONRIBOSOMAL PEPTIDE SYNTHETASE"/>
    <property type="match status" value="1"/>
</dbReference>
<dbReference type="Pfam" id="PF13193">
    <property type="entry name" value="AMP-binding_C"/>
    <property type="match status" value="2"/>
</dbReference>
<dbReference type="Pfam" id="PF00550">
    <property type="entry name" value="PP-binding"/>
    <property type="match status" value="2"/>
</dbReference>
<dbReference type="PROSITE" id="PS00012">
    <property type="entry name" value="PHOSPHOPANTETHEINE"/>
    <property type="match status" value="2"/>
</dbReference>
<dbReference type="RefSeq" id="WP_216340113.1">
    <property type="nucleotide sequence ID" value="NZ_JAHLEM010000028.1"/>
</dbReference>
<sequence>MLIHELVARQAASTPDAVAVVDGSSELTYRELDRRADRVARLLARAGAGPDSPVGVRLPRGHGMVVALLASWKAAAAYVPLDPADPWNRTETVLADSGAGVLLVHECPERTVPGCAILLLGTEPVADADLAPLAPAGRASGDHPAYLICTSGSTGRPKAVVISHDAIANTVRWRVATHRLTRQDRILQKTPLTFDAAGWEIFAPLVSGGTVVLAPPGAERDPAAMVRAVAEQRITVLQVVPSVLRALVEEPGWDDCADLRVLSSAGEPLHAELAQRFLRAVEGGAGDVEVWNTYGPTECCIDITAHRFDPLQRAGLVPIGAPIAGMHVVVDEDGEIRAGGPGVAQGYRGSPALTAERFVPDPTGRPGTRLYRTGDLGRRRADGGLDYLGRVDHQVKIDGVRIEPGEVTTALVEHPGVLQAAVTAYQAPNGATRLAAYVRLRAGTAADELAGFLRGRLPASFVPAAFVELDALPTTSSGKVDQGALPAVEHGGDRRASAASEELVAGLWRELLGVQDIGRNDGYFQLGGSSLQLVRLANRLTEATGRSVRPADLLSATTVAAQAALLEETTARAEAVRPVGRDAALPLSFGQHRIWLQHAMDDTGREWVSGIFLPVPEGAGHGTIRVALDGLVERHEALRTRFVVEAGEPVQYVDPPAPVELRVVDGARDRVGAVLDGEARRGFDLEHGPLLRALLFRVPSGPPTLVLLIHHIACDGWSSAVLEREFQHQLTGLLAGRPEPLRALAVQYADFAVWQREQLTDDVLTAELDHWRQALDGSVPLSPHPDRPRPRHRDARGAVVGLTIPPSVVEALDALAQGTGATPFMTMLTAYATLLARHTAQWDVPVGAPVAGRERPELEGVVGFFLNSLVLRCRLARWRTFAESLAAVRDVCADAFAHQGLPFDRLVADLAPDRDLSRTPLYQVALDFHGAELTGAPDDDADLAVMLDASRVAKTDLTLYLRRRPDGSMLALFEYATALYDEATVTRLAERFRLLLRSVAADPGIRLDALDITPDAERQDLARWSETPAPPFAGTVLDLFERRAARTPDALALCAAGTSLSFAETDRRADGLAGQLRARGAGPGAVVGVLLDRGVDLPVALLAVWKTGAAYLPLDPEFPADRVGYMLRDAGARILVTEEKHERRLGGVHDAEVVHASRPGDAPPVRLARTDAPDLPAYVIYTSGSTGRPKGVVVTHAGLAGHVRWAVDELAGPGTGGAPLFSSVAFDLVVPNLWAALVAGRPLHLLPQDLDLAELGAHLLSAAPFAFIKLTPGHLEILAEQIPRERVPELTGTIVVAGEALPPVSAEWWRQALGPGRLINEYGPTEGTVGACVFPVTAPVDGTTVPIGRPLPGVTLRVLDESSRQAPVEAVGELYVGGAGVAQAYANSPALTAERFLPDPYGVAGARMYRTGDLARVLPGGDIDFVGRRDEQIKIRGYRVEPGEIAAVLRGHPEVRDAVVTVAESGLTGYVVTARAVPAQDLIAYCARHLPPYMVPVHVVAIDAVPLTPNGKLDRAALPAAQAVPLAAPNGIVEERIAELFTTLLGVPVGAHSNFFGCGGNSILAIRLAAAIQADFEVNVPMRTVLERGTVAELAAAVEEAFQAEVDRMSDEELMAATLQGEEESVE</sequence>
<evidence type="ECO:0000313" key="6">
    <source>
        <dbReference type="Proteomes" id="UP000720508"/>
    </source>
</evidence>
<dbReference type="InterPro" id="IPR001242">
    <property type="entry name" value="Condensation_dom"/>
</dbReference>
<feature type="domain" description="Carrier" evidence="4">
    <location>
        <begin position="495"/>
        <end position="570"/>
    </location>
</feature>